<evidence type="ECO:0000313" key="3">
    <source>
        <dbReference type="Proteomes" id="UP000318538"/>
    </source>
</evidence>
<name>A0A517NK48_9BACT</name>
<dbReference type="EMBL" id="CP036525">
    <property type="protein sequence ID" value="QDT07515.1"/>
    <property type="molecule type" value="Genomic_DNA"/>
</dbReference>
<reference evidence="2 3" key="1">
    <citation type="submission" date="2019-02" db="EMBL/GenBank/DDBJ databases">
        <title>Deep-cultivation of Planctomycetes and their phenomic and genomic characterization uncovers novel biology.</title>
        <authorList>
            <person name="Wiegand S."/>
            <person name="Jogler M."/>
            <person name="Boedeker C."/>
            <person name="Pinto D."/>
            <person name="Vollmers J."/>
            <person name="Rivas-Marin E."/>
            <person name="Kohn T."/>
            <person name="Peeters S.H."/>
            <person name="Heuer A."/>
            <person name="Rast P."/>
            <person name="Oberbeckmann S."/>
            <person name="Bunk B."/>
            <person name="Jeske O."/>
            <person name="Meyerdierks A."/>
            <person name="Storesund J.E."/>
            <person name="Kallscheuer N."/>
            <person name="Luecker S."/>
            <person name="Lage O.M."/>
            <person name="Pohl T."/>
            <person name="Merkel B.J."/>
            <person name="Hornburger P."/>
            <person name="Mueller R.-W."/>
            <person name="Bruemmer F."/>
            <person name="Labrenz M."/>
            <person name="Spormann A.M."/>
            <person name="Op den Camp H."/>
            <person name="Overmann J."/>
            <person name="Amann R."/>
            <person name="Jetten M.S.M."/>
            <person name="Mascher T."/>
            <person name="Medema M.H."/>
            <person name="Devos D.P."/>
            <person name="Kaster A.-K."/>
            <person name="Ovreas L."/>
            <person name="Rohde M."/>
            <person name="Galperin M.Y."/>
            <person name="Jogler C."/>
        </authorList>
    </citation>
    <scope>NUCLEOTIDE SEQUENCE [LARGE SCALE GENOMIC DNA]</scope>
    <source>
        <strain evidence="2 3">K22_7</strain>
    </source>
</reference>
<protein>
    <submittedName>
        <fullName evidence="2">Uncharacterized protein</fullName>
    </submittedName>
</protein>
<accession>A0A517NK48</accession>
<feature type="region of interest" description="Disordered" evidence="1">
    <location>
        <begin position="115"/>
        <end position="180"/>
    </location>
</feature>
<dbReference type="Proteomes" id="UP000318538">
    <property type="component" value="Chromosome"/>
</dbReference>
<evidence type="ECO:0000313" key="2">
    <source>
        <dbReference type="EMBL" id="QDT07515.1"/>
    </source>
</evidence>
<sequence>MTGESWKANQPECYIGQSPPEPICRGRGGDRCGGRRQRTDTSLCLALFYCLTPDSQRLTQNRLRCSKVAESAIVGRVMRNNGISGVPEADAGPGGDRNVGLGLAAIAVQAGSTGIASRSGPVPVRGCHPQPSDRPLNWSSAPLAFRSTGRTSPSFDRKPRKPSSCKPFGQSSPASWRSFW</sequence>
<keyword evidence="3" id="KW-1185">Reference proteome</keyword>
<gene>
    <name evidence="2" type="ORF">K227x_59430</name>
</gene>
<proteinExistence type="predicted"/>
<organism evidence="2 3">
    <name type="scientific">Rubripirellula lacrimiformis</name>
    <dbReference type="NCBI Taxonomy" id="1930273"/>
    <lineage>
        <taxon>Bacteria</taxon>
        <taxon>Pseudomonadati</taxon>
        <taxon>Planctomycetota</taxon>
        <taxon>Planctomycetia</taxon>
        <taxon>Pirellulales</taxon>
        <taxon>Pirellulaceae</taxon>
        <taxon>Rubripirellula</taxon>
    </lineage>
</organism>
<dbReference type="KEGG" id="rlc:K227x_59430"/>
<evidence type="ECO:0000256" key="1">
    <source>
        <dbReference type="SAM" id="MobiDB-lite"/>
    </source>
</evidence>
<dbReference type="AlphaFoldDB" id="A0A517NK48"/>
<feature type="compositionally biased region" description="Polar residues" evidence="1">
    <location>
        <begin position="169"/>
        <end position="180"/>
    </location>
</feature>